<proteinExistence type="predicted"/>
<dbReference type="EMBL" id="GFCD01000012">
    <property type="protein sequence ID" value="JAV45773.1"/>
    <property type="molecule type" value="Transcribed_RNA"/>
</dbReference>
<feature type="signal peptide" evidence="1">
    <location>
        <begin position="1"/>
        <end position="23"/>
    </location>
</feature>
<reference evidence="2" key="1">
    <citation type="journal article" date="2016" name="Toxins">
        <title>Venom Gland Transcriptomic and Proteomic Analyses of the Enigmatic Scorpion Superstitionia donensis (Scorpiones: Superstitioniidae), with Insights on the Evolution of Its Venom Components.</title>
        <authorList>
            <person name="Santibanez-Lopez C.E."/>
            <person name="Cid-Uribe J.I."/>
            <person name="Batista C.V."/>
            <person name="Ortiz E."/>
            <person name="Possani L.D."/>
        </authorList>
    </citation>
    <scope>NUCLEOTIDE SEQUENCE</scope>
    <source>
        <strain evidence="2">Pooled</strain>
        <tissue evidence="2">Venom gland</tissue>
    </source>
</reference>
<organism evidence="2">
    <name type="scientific">Superstitionia donensis</name>
    <dbReference type="NCBI Taxonomy" id="311983"/>
    <lineage>
        <taxon>Eukaryota</taxon>
        <taxon>Metazoa</taxon>
        <taxon>Ecdysozoa</taxon>
        <taxon>Arthropoda</taxon>
        <taxon>Chelicerata</taxon>
        <taxon>Arachnida</taxon>
        <taxon>Scorpiones</taxon>
        <taxon>Iurida</taxon>
        <taxon>Chactoidea</taxon>
        <taxon>Superstitionidae</taxon>
        <taxon>Superstitionia</taxon>
    </lineage>
</organism>
<sequence>MKVLPLLFLFLIISVLLPTETSCENNAVERSGDSFAELSRSIVKRSCKRVCSGNRRSKQCMQKCKNGR</sequence>
<evidence type="ECO:0000313" key="2">
    <source>
        <dbReference type="EMBL" id="JAV45773.1"/>
    </source>
</evidence>
<feature type="chain" id="PRO_5012844085" evidence="1">
    <location>
        <begin position="24"/>
        <end position="68"/>
    </location>
</feature>
<name>A0A1V1WBP8_9SCOR</name>
<keyword evidence="2" id="KW-0406">Ion transport</keyword>
<keyword evidence="1" id="KW-0732">Signal</keyword>
<dbReference type="GO" id="GO:0034220">
    <property type="term" value="P:monoatomic ion transmembrane transport"/>
    <property type="evidence" value="ECO:0007669"/>
    <property type="project" value="UniProtKB-KW"/>
</dbReference>
<dbReference type="AlphaFoldDB" id="A0A1V1WBP8"/>
<protein>
    <submittedName>
        <fullName evidence="2">Putative K+ channel toxin</fullName>
    </submittedName>
</protein>
<keyword evidence="2" id="KW-0407">Ion channel</keyword>
<evidence type="ECO:0000256" key="1">
    <source>
        <dbReference type="SAM" id="SignalP"/>
    </source>
</evidence>
<accession>A0A1V1WBP8</accession>
<keyword evidence="2" id="KW-0813">Transport</keyword>